<dbReference type="Proteomes" id="UP000229681">
    <property type="component" value="Unassembled WGS sequence"/>
</dbReference>
<gene>
    <name evidence="1" type="ORF">CUN49_04690</name>
</gene>
<accession>A0A2M8PGD3</accession>
<protein>
    <submittedName>
        <fullName evidence="1">Uncharacterized protein</fullName>
    </submittedName>
</protein>
<organism evidence="1 2">
    <name type="scientific">Candidatus Thermofonsia Clade 1 bacterium</name>
    <dbReference type="NCBI Taxonomy" id="2364210"/>
    <lineage>
        <taxon>Bacteria</taxon>
        <taxon>Bacillati</taxon>
        <taxon>Chloroflexota</taxon>
        <taxon>Candidatus Thermofontia</taxon>
        <taxon>Candidatus Thermofonsia Clade 1</taxon>
    </lineage>
</organism>
<sequence length="259" mass="27565">MAALKEGRWDQLCLQAESAAAVAETIGAVLAQGGYAPYDPFPGGAGTPATFKKFVRLFILPEAEGWLRVLGAQDAALLPEMLRKLSAGRTVLHAWFTAERGALEAYRDGRAEAALLAAYLGESASAAAPESQPRASNLPSEVAKLAEAQGVDPKQAERLIGRFAGRLFGAGAAGVQAEAARLFQSAWQSAGGQQLAAQIGRLRLPFDLRTPDFETLREAYHAQRLLARRPSARLMESERAALQALPNVGAVQPIYMGKA</sequence>
<comment type="caution">
    <text evidence="1">The sequence shown here is derived from an EMBL/GenBank/DDBJ whole genome shotgun (WGS) entry which is preliminary data.</text>
</comment>
<reference evidence="1 2" key="1">
    <citation type="submission" date="2017-11" db="EMBL/GenBank/DDBJ databases">
        <title>Evolution of Phototrophy in the Chloroflexi Phylum Driven by Horizontal Gene Transfer.</title>
        <authorList>
            <person name="Ward L.M."/>
            <person name="Hemp J."/>
            <person name="Shih P.M."/>
            <person name="Mcglynn S.E."/>
            <person name="Fischer W."/>
        </authorList>
    </citation>
    <scope>NUCLEOTIDE SEQUENCE [LARGE SCALE GENOMIC DNA]</scope>
    <source>
        <strain evidence="1">JP3_13</strain>
    </source>
</reference>
<evidence type="ECO:0000313" key="1">
    <source>
        <dbReference type="EMBL" id="PJF36594.1"/>
    </source>
</evidence>
<dbReference type="EMBL" id="PGTM01000043">
    <property type="protein sequence ID" value="PJF36594.1"/>
    <property type="molecule type" value="Genomic_DNA"/>
</dbReference>
<name>A0A2M8PGD3_9CHLR</name>
<evidence type="ECO:0000313" key="2">
    <source>
        <dbReference type="Proteomes" id="UP000229681"/>
    </source>
</evidence>
<proteinExistence type="predicted"/>
<dbReference type="AlphaFoldDB" id="A0A2M8PGD3"/>